<proteinExistence type="predicted"/>
<gene>
    <name evidence="2" type="ORF">TRFO_17793</name>
</gene>
<comment type="caution">
    <text evidence="2">The sequence shown here is derived from an EMBL/GenBank/DDBJ whole genome shotgun (WGS) entry which is preliminary data.</text>
</comment>
<sequence>MILFTFLAINTHFPIHQNNLESTVCVCQSSQRINCTVACGQYKQIDYDSSSMETFLKNYDHDYLSFIIVGTSLYEDDNNYKDNKNHLPKFYLNNFRNMTVSFQSYDLQTPEHIILYNGTNNKGTNALFSNINVHFVAGGIFKFQNLELIHTNFSLNEEFIHKSKEKLKIKAKNLTSDYESISNIPKKVLLSGPTRGMTIFCSEKVKNIQILKNHQISLHETPEIVSNENLTIESKRKLDLSQIEKEFNATFVFNTRDLKITFDFVPHHKSDLPKVNFKMLKSSNVFIDANQFPDNMMYLSKLVFIHDDNFLYIKSKNEINPPVFNHIGNGNYFPNNEKRTFSTKYCICSSSIKSLNSCDSICQNNPIIGFEKKALDDTVIGNPSNDLTYLIANSGDEENCHPVFDLEHFGNRNLTVLGFTENEFVSFTGDATDDIGLFTFKNLSISGNLLFPNISLENVKVLNKLEKRRLFKSVYLTIDMKSLMSIFQTNVIFSAPQKGMTLYDNVIDSPKNDDLILSLLNPGKIQINNAMNLSLTPLTLFSLYTSKNIYFYKNKNYPPLVSGIPKIKIYFNKLNQNINKNSYTIAFPGKEWPKQLSDISAKITIVHGESSIYVIGDFDGNKYLSNPPIIDNEGTGPVFYNDILKNYENTFCICENANCEEICTNNGKIVNFTEDSIAETATNNPIRSITYNIYGTTLNRMPLFGLHTFPYKSFSIHAIGNQRQFIALEGGGKMDETVSSSVSHIFSNVDIILSNSGAYFFNNVEFTNCTVSKNQSVSGFFRVIQSGMTVDLMTLQSFTKKRSNLTNEKNKNEIDLYNDDISDIIVPSHRYLNVNGGKDLAKIIINDEFRLSLTNEAQNIHAVVEIALLKHNPVMIYTNYGFDKEHPLKIIWNANEKINTIKELPYFNIDISGVDSDNAYIHFIGRKWTGDFHNLTKKITVTHGQANLHVSAEENGKNVNPPHLSLNGIGDYFIDEVKQIYAYAPDHPFESDDDEEKNSLFGYILSFLLIAFIITIGIFVYNYRKKNNNFQLKNDYKIDEIYKMTSDLPIDSFPNVGTEEPQY</sequence>
<dbReference type="RefSeq" id="XP_068365549.1">
    <property type="nucleotide sequence ID" value="XM_068499794.1"/>
</dbReference>
<keyword evidence="1" id="KW-0472">Membrane</keyword>
<evidence type="ECO:0000313" key="3">
    <source>
        <dbReference type="Proteomes" id="UP000179807"/>
    </source>
</evidence>
<accession>A0A1J4KSG5</accession>
<evidence type="ECO:0000256" key="1">
    <source>
        <dbReference type="SAM" id="Phobius"/>
    </source>
</evidence>
<dbReference type="AlphaFoldDB" id="A0A1J4KSG5"/>
<dbReference type="EMBL" id="MLAK01000564">
    <property type="protein sequence ID" value="OHT12413.1"/>
    <property type="molecule type" value="Genomic_DNA"/>
</dbReference>
<protein>
    <submittedName>
        <fullName evidence="2">Uncharacterized protein</fullName>
    </submittedName>
</protein>
<keyword evidence="1" id="KW-1133">Transmembrane helix</keyword>
<dbReference type="GeneID" id="94834498"/>
<evidence type="ECO:0000313" key="2">
    <source>
        <dbReference type="EMBL" id="OHT12413.1"/>
    </source>
</evidence>
<keyword evidence="1" id="KW-0812">Transmembrane</keyword>
<reference evidence="2" key="1">
    <citation type="submission" date="2016-10" db="EMBL/GenBank/DDBJ databases">
        <authorList>
            <person name="Benchimol M."/>
            <person name="Almeida L.G."/>
            <person name="Vasconcelos A.T."/>
            <person name="Perreira-Neves A."/>
            <person name="Rosa I.A."/>
            <person name="Tasca T."/>
            <person name="Bogo M.R."/>
            <person name="de Souza W."/>
        </authorList>
    </citation>
    <scope>NUCLEOTIDE SEQUENCE [LARGE SCALE GENOMIC DNA]</scope>
    <source>
        <strain evidence="2">K</strain>
    </source>
</reference>
<keyword evidence="3" id="KW-1185">Reference proteome</keyword>
<feature type="transmembrane region" description="Helical" evidence="1">
    <location>
        <begin position="1000"/>
        <end position="1023"/>
    </location>
</feature>
<dbReference type="VEuPathDB" id="TrichDB:TRFO_17793"/>
<name>A0A1J4KSG5_9EUKA</name>
<organism evidence="2 3">
    <name type="scientific">Tritrichomonas foetus</name>
    <dbReference type="NCBI Taxonomy" id="1144522"/>
    <lineage>
        <taxon>Eukaryota</taxon>
        <taxon>Metamonada</taxon>
        <taxon>Parabasalia</taxon>
        <taxon>Tritrichomonadida</taxon>
        <taxon>Tritrichomonadidae</taxon>
        <taxon>Tritrichomonas</taxon>
    </lineage>
</organism>
<dbReference type="Proteomes" id="UP000179807">
    <property type="component" value="Unassembled WGS sequence"/>
</dbReference>